<sequence length="180" mass="20481">MADNKRKKLKNCSKRHIRRINNEFCRRLDDGYYSDNTNEDDIIRAPEIQSTIVRASTSSNAEPKINNENSGKNLQIFSSSCNNSAQNDGNEYFSSSSNNFSYCSSPISNSCNSYDSSNINLVEINNVDRSLIENNKDDNTVTDDCSNLDLNCSLLEEQLREWHFNHNTTLASLSSMLKIW</sequence>
<name>A0AAV0WTZ0_9HEMI</name>
<reference evidence="1 2" key="1">
    <citation type="submission" date="2023-01" db="EMBL/GenBank/DDBJ databases">
        <authorList>
            <person name="Whitehead M."/>
        </authorList>
    </citation>
    <scope>NUCLEOTIDE SEQUENCE [LARGE SCALE GENOMIC DNA]</scope>
</reference>
<evidence type="ECO:0000313" key="1">
    <source>
        <dbReference type="EMBL" id="CAI6359298.1"/>
    </source>
</evidence>
<organism evidence="1 2">
    <name type="scientific">Macrosiphum euphorbiae</name>
    <name type="common">potato aphid</name>
    <dbReference type="NCBI Taxonomy" id="13131"/>
    <lineage>
        <taxon>Eukaryota</taxon>
        <taxon>Metazoa</taxon>
        <taxon>Ecdysozoa</taxon>
        <taxon>Arthropoda</taxon>
        <taxon>Hexapoda</taxon>
        <taxon>Insecta</taxon>
        <taxon>Pterygota</taxon>
        <taxon>Neoptera</taxon>
        <taxon>Paraneoptera</taxon>
        <taxon>Hemiptera</taxon>
        <taxon>Sternorrhyncha</taxon>
        <taxon>Aphidomorpha</taxon>
        <taxon>Aphidoidea</taxon>
        <taxon>Aphididae</taxon>
        <taxon>Macrosiphini</taxon>
        <taxon>Macrosiphum</taxon>
    </lineage>
</organism>
<dbReference type="Proteomes" id="UP001160148">
    <property type="component" value="Unassembled WGS sequence"/>
</dbReference>
<gene>
    <name evidence="1" type="ORF">MEUPH1_LOCUS14723</name>
</gene>
<dbReference type="AlphaFoldDB" id="A0AAV0WTZ0"/>
<protein>
    <submittedName>
        <fullName evidence="1">Uncharacterized protein</fullName>
    </submittedName>
</protein>
<evidence type="ECO:0000313" key="2">
    <source>
        <dbReference type="Proteomes" id="UP001160148"/>
    </source>
</evidence>
<accession>A0AAV0WTZ0</accession>
<proteinExistence type="predicted"/>
<keyword evidence="2" id="KW-1185">Reference proteome</keyword>
<comment type="caution">
    <text evidence="1">The sequence shown here is derived from an EMBL/GenBank/DDBJ whole genome shotgun (WGS) entry which is preliminary data.</text>
</comment>
<dbReference type="EMBL" id="CARXXK010000002">
    <property type="protein sequence ID" value="CAI6359298.1"/>
    <property type="molecule type" value="Genomic_DNA"/>
</dbReference>